<dbReference type="Proteomes" id="UP000005396">
    <property type="component" value="Unassembled WGS sequence"/>
</dbReference>
<organism evidence="1 2">
    <name type="scientific">Enterocloster bolteae (strain ATCC BAA-613 / DSM 15670 / CCUG 46953 / JCM 12243 / WAL 16351)</name>
    <name type="common">Clostridium bolteae</name>
    <dbReference type="NCBI Taxonomy" id="411902"/>
    <lineage>
        <taxon>Bacteria</taxon>
        <taxon>Bacillati</taxon>
        <taxon>Bacillota</taxon>
        <taxon>Clostridia</taxon>
        <taxon>Lachnospirales</taxon>
        <taxon>Lachnospiraceae</taxon>
        <taxon>Enterocloster</taxon>
    </lineage>
</organism>
<sequence length="43" mass="4924">MYPYKDSIRTGMAARDMMAVVTIQRIILMAPYLAARRPPLPML</sequence>
<comment type="caution">
    <text evidence="1">The sequence shown here is derived from an EMBL/GenBank/DDBJ whole genome shotgun (WGS) entry which is preliminary data.</text>
</comment>
<dbReference type="EMBL" id="ABCC02000027">
    <property type="protein sequence ID" value="EDP16737.1"/>
    <property type="molecule type" value="Genomic_DNA"/>
</dbReference>
<evidence type="ECO:0000313" key="2">
    <source>
        <dbReference type="Proteomes" id="UP000005396"/>
    </source>
</evidence>
<gene>
    <name evidence="1" type="ORF">CLOBOL_02881</name>
</gene>
<dbReference type="PaxDb" id="411902-CLOBOL_02881"/>
<evidence type="ECO:0000313" key="1">
    <source>
        <dbReference type="EMBL" id="EDP16737.1"/>
    </source>
</evidence>
<reference evidence="1 2" key="2">
    <citation type="submission" date="2007-09" db="EMBL/GenBank/DDBJ databases">
        <title>Draft genome sequence of Clostridium bolteae (ATCC BAA-613).</title>
        <authorList>
            <person name="Sudarsanam P."/>
            <person name="Ley R."/>
            <person name="Guruge J."/>
            <person name="Turnbaugh P.J."/>
            <person name="Mahowald M."/>
            <person name="Liep D."/>
            <person name="Gordon J."/>
        </authorList>
    </citation>
    <scope>NUCLEOTIDE SEQUENCE [LARGE SCALE GENOMIC DNA]</scope>
    <source>
        <strain evidence="2">ATCC BAA-613 / DSM 15670 / CCUG 46953 / JCM 12243 / WAL 16351</strain>
    </source>
</reference>
<dbReference type="HOGENOM" id="CLU_3231690_0_0_9"/>
<accession>A8RR12</accession>
<proteinExistence type="predicted"/>
<name>A8RR12_ENTBW</name>
<protein>
    <submittedName>
        <fullName evidence="1">Uncharacterized protein</fullName>
    </submittedName>
</protein>
<dbReference type="AlphaFoldDB" id="A8RR12"/>
<reference evidence="1 2" key="1">
    <citation type="submission" date="2007-08" db="EMBL/GenBank/DDBJ databases">
        <authorList>
            <person name="Fulton L."/>
            <person name="Clifton S."/>
            <person name="Fulton B."/>
            <person name="Xu J."/>
            <person name="Minx P."/>
            <person name="Pepin K.H."/>
            <person name="Johnson M."/>
            <person name="Thiruvilangam P."/>
            <person name="Bhonagiri V."/>
            <person name="Nash W.E."/>
            <person name="Mardis E.R."/>
            <person name="Wilson R.K."/>
        </authorList>
    </citation>
    <scope>NUCLEOTIDE SEQUENCE [LARGE SCALE GENOMIC DNA]</scope>
    <source>
        <strain evidence="2">ATCC BAA-613 / DSM 15670 / CCUG 46953 / JCM 12243 / WAL 16351</strain>
    </source>
</reference>